<evidence type="ECO:0000256" key="4">
    <source>
        <dbReference type="ARBA" id="ARBA00022989"/>
    </source>
</evidence>
<feature type="transmembrane region" description="Helical" evidence="7">
    <location>
        <begin position="233"/>
        <end position="261"/>
    </location>
</feature>
<dbReference type="Pfam" id="PF04610">
    <property type="entry name" value="TrbL"/>
    <property type="match status" value="1"/>
</dbReference>
<feature type="transmembrane region" description="Helical" evidence="7">
    <location>
        <begin position="64"/>
        <end position="85"/>
    </location>
</feature>
<dbReference type="AlphaFoldDB" id="A0A0R3LSM8"/>
<dbReference type="InterPro" id="IPR007688">
    <property type="entry name" value="Conjugal_tfr_TrbL/VirB6"/>
</dbReference>
<keyword evidence="3 7" id="KW-0812">Transmembrane</keyword>
<keyword evidence="9" id="KW-1185">Reference proteome</keyword>
<evidence type="ECO:0000256" key="1">
    <source>
        <dbReference type="ARBA" id="ARBA00004141"/>
    </source>
</evidence>
<comment type="subcellular location">
    <subcellularLocation>
        <location evidence="1">Membrane</location>
        <topology evidence="1">Multi-pass membrane protein</topology>
    </subcellularLocation>
</comment>
<gene>
    <name evidence="8" type="ORF">CP49_25680</name>
</gene>
<dbReference type="GO" id="GO:0030255">
    <property type="term" value="P:protein secretion by the type IV secretion system"/>
    <property type="evidence" value="ECO:0007669"/>
    <property type="project" value="InterPro"/>
</dbReference>
<evidence type="ECO:0000256" key="7">
    <source>
        <dbReference type="SAM" id="Phobius"/>
    </source>
</evidence>
<sequence length="393" mass="39634">MADLAVIDRFTETFSRYIDSGFGILGGDVAFLSSTLVVIDLTLAGLAWSLRADDHILVTLAKKVLYVGAFAFIIGNFKSLAGIVFSSFSSIGLKAGGGSLSAADLMRPGFVASTGFTAAHPLLEETSQFSGFDILTNLPTILILLFCWIVIVLAFFILLVQLFVTLIEFKLTTLASFILVPFALWGKTSFLAEKTLGNVIASGVKVMVLAIIIGIGSTIFGELSTTLTRPVDIVSAMSLLLAALSLFGLGIFGPGIAAGLVSGAPQLGAGAAAGTVAGAAAVAIGGGAMALGGLRMAAGGSVGALRSAASLAGTSASGAGSAADMAVTRQSSQPAKSGALGRQDSASSSGKPSGLAGQFRRGQQIKEAAQIASHSLKEGDKGGHSSGPKLGED</sequence>
<evidence type="ECO:0000256" key="5">
    <source>
        <dbReference type="ARBA" id="ARBA00023136"/>
    </source>
</evidence>
<dbReference type="STRING" id="1518501.CQ10_14355"/>
<protein>
    <submittedName>
        <fullName evidence="8">Conjugal transfer protein TrbL</fullName>
    </submittedName>
</protein>
<evidence type="ECO:0000313" key="8">
    <source>
        <dbReference type="EMBL" id="KRR10938.1"/>
    </source>
</evidence>
<reference evidence="8 9" key="1">
    <citation type="submission" date="2014-03" db="EMBL/GenBank/DDBJ databases">
        <title>Bradyrhizobium valentinum sp. nov., isolated from effective nodules of Lupinus mariae-josephae, a lupine endemic of basic-lime soils in Eastern Spain.</title>
        <authorList>
            <person name="Duran D."/>
            <person name="Rey L."/>
            <person name="Navarro A."/>
            <person name="Busquets A."/>
            <person name="Imperial J."/>
            <person name="Ruiz-Argueso T."/>
        </authorList>
    </citation>
    <scope>NUCLEOTIDE SEQUENCE [LARGE SCALE GENOMIC DNA]</scope>
    <source>
        <strain evidence="8 9">LmjM3</strain>
    </source>
</reference>
<evidence type="ECO:0000256" key="2">
    <source>
        <dbReference type="ARBA" id="ARBA00007802"/>
    </source>
</evidence>
<feature type="transmembrane region" description="Helical" evidence="7">
    <location>
        <begin position="29"/>
        <end position="52"/>
    </location>
</feature>
<feature type="region of interest" description="Disordered" evidence="6">
    <location>
        <begin position="323"/>
        <end position="393"/>
    </location>
</feature>
<name>A0A0R3LSM8_9BRAD</name>
<dbReference type="EMBL" id="LLXX01000046">
    <property type="protein sequence ID" value="KRR10938.1"/>
    <property type="molecule type" value="Genomic_DNA"/>
</dbReference>
<dbReference type="InterPro" id="IPR014150">
    <property type="entry name" value="Conjugal_tfr_TrbL"/>
</dbReference>
<dbReference type="NCBIfam" id="TIGR02783">
    <property type="entry name" value="TrbL_P"/>
    <property type="match status" value="1"/>
</dbReference>
<feature type="transmembrane region" description="Helical" evidence="7">
    <location>
        <begin position="141"/>
        <end position="164"/>
    </location>
</feature>
<feature type="transmembrane region" description="Helical" evidence="7">
    <location>
        <begin position="171"/>
        <end position="188"/>
    </location>
</feature>
<keyword evidence="5 7" id="KW-0472">Membrane</keyword>
<dbReference type="Proteomes" id="UP000051913">
    <property type="component" value="Unassembled WGS sequence"/>
</dbReference>
<dbReference type="NCBIfam" id="NF010449">
    <property type="entry name" value="PRK13875.1"/>
    <property type="match status" value="1"/>
</dbReference>
<proteinExistence type="inferred from homology"/>
<feature type="transmembrane region" description="Helical" evidence="7">
    <location>
        <begin position="200"/>
        <end position="221"/>
    </location>
</feature>
<dbReference type="RefSeq" id="WP_057849766.1">
    <property type="nucleotide sequence ID" value="NZ_LLXX01000046.1"/>
</dbReference>
<evidence type="ECO:0000256" key="6">
    <source>
        <dbReference type="SAM" id="MobiDB-lite"/>
    </source>
</evidence>
<dbReference type="GO" id="GO:0016020">
    <property type="term" value="C:membrane"/>
    <property type="evidence" value="ECO:0007669"/>
    <property type="project" value="UniProtKB-SubCell"/>
</dbReference>
<evidence type="ECO:0000256" key="3">
    <source>
        <dbReference type="ARBA" id="ARBA00022692"/>
    </source>
</evidence>
<comment type="similarity">
    <text evidence="2">Belongs to the TrbL/VirB6 family.</text>
</comment>
<keyword evidence="4 7" id="KW-1133">Transmembrane helix</keyword>
<comment type="caution">
    <text evidence="8">The sequence shown here is derived from an EMBL/GenBank/DDBJ whole genome shotgun (WGS) entry which is preliminary data.</text>
</comment>
<organism evidence="8 9">
    <name type="scientific">Bradyrhizobium valentinum</name>
    <dbReference type="NCBI Taxonomy" id="1518501"/>
    <lineage>
        <taxon>Bacteria</taxon>
        <taxon>Pseudomonadati</taxon>
        <taxon>Pseudomonadota</taxon>
        <taxon>Alphaproteobacteria</taxon>
        <taxon>Hyphomicrobiales</taxon>
        <taxon>Nitrobacteraceae</taxon>
        <taxon>Bradyrhizobium</taxon>
    </lineage>
</organism>
<feature type="transmembrane region" description="Helical" evidence="7">
    <location>
        <begin position="267"/>
        <end position="291"/>
    </location>
</feature>
<evidence type="ECO:0000313" key="9">
    <source>
        <dbReference type="Proteomes" id="UP000051913"/>
    </source>
</evidence>
<accession>A0A0R3LSM8</accession>